<dbReference type="SUPFAM" id="SSF46785">
    <property type="entry name" value="Winged helix' DNA-binding domain"/>
    <property type="match status" value="1"/>
</dbReference>
<evidence type="ECO:0000313" key="2">
    <source>
        <dbReference type="Proteomes" id="UP000011770"/>
    </source>
</evidence>
<dbReference type="EMBL" id="AHOR02000026">
    <property type="protein sequence ID" value="EMF82211.1"/>
    <property type="molecule type" value="Genomic_DNA"/>
</dbReference>
<dbReference type="Proteomes" id="UP000011770">
    <property type="component" value="Unassembled WGS sequence"/>
</dbReference>
<sequence length="44" mass="4862">MLSLPTRTVSYHLSKMSAAGILIPEGTGKGRRYKLKINETKVSK</sequence>
<dbReference type="InterPro" id="IPR036390">
    <property type="entry name" value="WH_DNA-bd_sf"/>
</dbReference>
<protein>
    <submittedName>
        <fullName evidence="1">Uncharacterized protein</fullName>
    </submittedName>
</protein>
<dbReference type="AlphaFoldDB" id="M3GZ94"/>
<gene>
    <name evidence="1" type="ORF">LEP1GSC188_3377</name>
</gene>
<reference evidence="1 2" key="1">
    <citation type="submission" date="2013-01" db="EMBL/GenBank/DDBJ databases">
        <authorList>
            <person name="Harkins D.M."/>
            <person name="Durkin A.S."/>
            <person name="Brinkac L.M."/>
            <person name="Haft D.H."/>
            <person name="Selengut J.D."/>
            <person name="Sanka R."/>
            <person name="DePew J."/>
            <person name="Purushe J."/>
            <person name="Tulsiani S.M."/>
            <person name="Graham G.C."/>
            <person name="Burns M.-A."/>
            <person name="Dohnt M.F."/>
            <person name="Smythe L.D."/>
            <person name="McKay D.B."/>
            <person name="Craig S.B."/>
            <person name="Vinetz J.M."/>
            <person name="Sutton G.G."/>
            <person name="Nierman W.C."/>
            <person name="Fouts D.E."/>
        </authorList>
    </citation>
    <scope>NUCLEOTIDE SEQUENCE [LARGE SCALE GENOMIC DNA]</scope>
    <source>
        <strain evidence="1 2">LT2116</strain>
    </source>
</reference>
<organism evidence="1 2">
    <name type="scientific">Leptospira weilii serovar Topaz str. LT2116</name>
    <dbReference type="NCBI Taxonomy" id="1088540"/>
    <lineage>
        <taxon>Bacteria</taxon>
        <taxon>Pseudomonadati</taxon>
        <taxon>Spirochaetota</taxon>
        <taxon>Spirochaetia</taxon>
        <taxon>Leptospirales</taxon>
        <taxon>Leptospiraceae</taxon>
        <taxon>Leptospira</taxon>
    </lineage>
</organism>
<dbReference type="InterPro" id="IPR036388">
    <property type="entry name" value="WH-like_DNA-bd_sf"/>
</dbReference>
<proteinExistence type="predicted"/>
<accession>M3GZ94</accession>
<dbReference type="Gene3D" id="1.10.10.10">
    <property type="entry name" value="Winged helix-like DNA-binding domain superfamily/Winged helix DNA-binding domain"/>
    <property type="match status" value="1"/>
</dbReference>
<evidence type="ECO:0000313" key="1">
    <source>
        <dbReference type="EMBL" id="EMF82211.1"/>
    </source>
</evidence>
<name>M3GZ94_9LEPT</name>
<comment type="caution">
    <text evidence="1">The sequence shown here is derived from an EMBL/GenBank/DDBJ whole genome shotgun (WGS) entry which is preliminary data.</text>
</comment>